<feature type="domain" description="Isochorismatase-like" evidence="1">
    <location>
        <begin position="60"/>
        <end position="214"/>
    </location>
</feature>
<dbReference type="InterPro" id="IPR006311">
    <property type="entry name" value="TAT_signal"/>
</dbReference>
<dbReference type="InterPro" id="IPR000868">
    <property type="entry name" value="Isochorismatase-like_dom"/>
</dbReference>
<dbReference type="eggNOG" id="COG1335">
    <property type="taxonomic scope" value="Bacteria"/>
</dbReference>
<evidence type="ECO:0000313" key="2">
    <source>
        <dbReference type="EMBL" id="AGI73938.1"/>
    </source>
</evidence>
<dbReference type="PANTHER" id="PTHR43559">
    <property type="entry name" value="HYDROLASE YCAC-RELATED"/>
    <property type="match status" value="1"/>
</dbReference>
<dbReference type="Gene3D" id="3.40.50.850">
    <property type="entry name" value="Isochorismatase-like"/>
    <property type="match status" value="1"/>
</dbReference>
<dbReference type="STRING" id="391616.OA238_c40020"/>
<dbReference type="PANTHER" id="PTHR43559:SF3">
    <property type="entry name" value="HYDROLASE YCAC-RELATED"/>
    <property type="match status" value="1"/>
</dbReference>
<reference evidence="2 3" key="1">
    <citation type="journal article" date="2013" name="PLoS ONE">
        <title>Poles Apart: Arctic and Antarctic Octadecabacter strains Share High Genome Plasticity and a New Type of Xanthorhodopsin.</title>
        <authorList>
            <person name="Vollmers J."/>
            <person name="Voget S."/>
            <person name="Dietrich S."/>
            <person name="Gollnow K."/>
            <person name="Smits M."/>
            <person name="Meyer K."/>
            <person name="Brinkhoff T."/>
            <person name="Simon M."/>
            <person name="Daniel R."/>
        </authorList>
    </citation>
    <scope>NUCLEOTIDE SEQUENCE [LARGE SCALE GENOMIC DNA]</scope>
    <source>
        <strain evidence="2 3">238</strain>
    </source>
</reference>
<evidence type="ECO:0000259" key="1">
    <source>
        <dbReference type="Pfam" id="PF00857"/>
    </source>
</evidence>
<dbReference type="RefSeq" id="WP_015496918.1">
    <property type="nucleotide sequence ID" value="NC_020908.1"/>
</dbReference>
<dbReference type="HOGENOM" id="CLU_066901_1_2_5"/>
<gene>
    <name evidence="2" type="ORF">OA238_c40020</name>
</gene>
<keyword evidence="3" id="KW-1185">Reference proteome</keyword>
<dbReference type="PROSITE" id="PS51318">
    <property type="entry name" value="TAT"/>
    <property type="match status" value="1"/>
</dbReference>
<accession>M9RQE8</accession>
<dbReference type="Pfam" id="PF00857">
    <property type="entry name" value="Isochorismatase"/>
    <property type="match status" value="1"/>
</dbReference>
<protein>
    <submittedName>
        <fullName evidence="2">Isochorismatase domain-containing protein</fullName>
    </submittedName>
</protein>
<dbReference type="AlphaFoldDB" id="M9RQE8"/>
<dbReference type="KEGG" id="oar:OA238_c40020"/>
<sequence>MQDTQLTLGRRGFMAGTAVVAATTALTGLAGPTAAQTLTQPMETKMRPEIGHRALTTENTVLLLVDHQVGTIGWAGELASEEERNQLKMWTLTIARFAKSAGMSIVLTSSLETEDQGPLFPELEDIMPEEYAARIQRQGVINAWDDPALADAVRAPGKKNLLIGGVTTDVCLVPPALSAKDEGFNVVALVDISAATTKLGAQTSLTLLNNAGIDQMVVTSIITSMLGDYKSPASGAFFEAMGKEGVFEAYAKGNLR</sequence>
<dbReference type="Proteomes" id="UP000004688">
    <property type="component" value="Chromosome"/>
</dbReference>
<dbReference type="SUPFAM" id="SSF52499">
    <property type="entry name" value="Isochorismatase-like hydrolases"/>
    <property type="match status" value="1"/>
</dbReference>
<organism evidence="2 3">
    <name type="scientific">Octadecabacter arcticus 238</name>
    <dbReference type="NCBI Taxonomy" id="391616"/>
    <lineage>
        <taxon>Bacteria</taxon>
        <taxon>Pseudomonadati</taxon>
        <taxon>Pseudomonadota</taxon>
        <taxon>Alphaproteobacteria</taxon>
        <taxon>Rhodobacterales</taxon>
        <taxon>Roseobacteraceae</taxon>
        <taxon>Octadecabacter</taxon>
    </lineage>
</organism>
<dbReference type="InterPro" id="IPR053152">
    <property type="entry name" value="Hydrolase_YcaC-like"/>
</dbReference>
<name>M9RQE8_9RHOB</name>
<evidence type="ECO:0000313" key="3">
    <source>
        <dbReference type="Proteomes" id="UP000004688"/>
    </source>
</evidence>
<dbReference type="InterPro" id="IPR036380">
    <property type="entry name" value="Isochorismatase-like_sf"/>
</dbReference>
<proteinExistence type="predicted"/>
<dbReference type="OrthoDB" id="9789777at2"/>
<dbReference type="EMBL" id="CP003742">
    <property type="protein sequence ID" value="AGI73938.1"/>
    <property type="molecule type" value="Genomic_DNA"/>
</dbReference>